<proteinExistence type="predicted"/>
<evidence type="ECO:0000313" key="1">
    <source>
        <dbReference type="EMBL" id="MEY8041645.1"/>
    </source>
</evidence>
<dbReference type="InterPro" id="IPR031795">
    <property type="entry name" value="Zf-HC3"/>
</dbReference>
<keyword evidence="2" id="KW-1185">Reference proteome</keyword>
<dbReference type="Pfam" id="PF16827">
    <property type="entry name" value="zf-HC3"/>
    <property type="match status" value="1"/>
</dbReference>
<dbReference type="EMBL" id="JBGEHV010000040">
    <property type="protein sequence ID" value="MEY8041645.1"/>
    <property type="molecule type" value="Genomic_DNA"/>
</dbReference>
<reference evidence="1 2" key="1">
    <citation type="submission" date="2024-08" db="EMBL/GenBank/DDBJ databases">
        <title>Genome mining of Saccharopolyspora cebuensis PGLac3 from Nigerian medicinal plant.</title>
        <authorList>
            <person name="Ezeobiora C.E."/>
            <person name="Igbokwe N.H."/>
            <person name="Amin D.H."/>
            <person name="Mendie U.E."/>
        </authorList>
    </citation>
    <scope>NUCLEOTIDE SEQUENCE [LARGE SCALE GENOMIC DNA]</scope>
    <source>
        <strain evidence="1 2">PGLac3</strain>
    </source>
</reference>
<organism evidence="1 2">
    <name type="scientific">Saccharopolyspora cebuensis</name>
    <dbReference type="NCBI Taxonomy" id="418759"/>
    <lineage>
        <taxon>Bacteria</taxon>
        <taxon>Bacillati</taxon>
        <taxon>Actinomycetota</taxon>
        <taxon>Actinomycetes</taxon>
        <taxon>Pseudonocardiales</taxon>
        <taxon>Pseudonocardiaceae</taxon>
        <taxon>Saccharopolyspora</taxon>
    </lineage>
</organism>
<comment type="caution">
    <text evidence="1">The sequence shown here is derived from an EMBL/GenBank/DDBJ whole genome shotgun (WGS) entry which is preliminary data.</text>
</comment>
<name>A0ABV4CKK3_9PSEU</name>
<sequence>MRYRAHPFSWVPGAGLRHASTAPNFGLYPDGEEVATLCGGLVAADNSVLAWLWRTCTVCDAEARVLAGMPKAGTR</sequence>
<dbReference type="RefSeq" id="WP_369775142.1">
    <property type="nucleotide sequence ID" value="NZ_JBGEHV010000040.1"/>
</dbReference>
<evidence type="ECO:0000313" key="2">
    <source>
        <dbReference type="Proteomes" id="UP001564626"/>
    </source>
</evidence>
<accession>A0ABV4CKK3</accession>
<gene>
    <name evidence="1" type="ORF">AB8O55_19735</name>
</gene>
<protein>
    <submittedName>
        <fullName evidence="1">Zinc finger protein</fullName>
    </submittedName>
</protein>
<dbReference type="Gene3D" id="2.30.30.990">
    <property type="entry name" value="Malonyl-[acyl-carrier protein] O-methyltransferase, zinc-finger motif"/>
    <property type="match status" value="1"/>
</dbReference>
<dbReference type="Proteomes" id="UP001564626">
    <property type="component" value="Unassembled WGS sequence"/>
</dbReference>